<feature type="domain" description="Cation efflux protein transmembrane" evidence="10">
    <location>
        <begin position="2"/>
        <end position="50"/>
    </location>
</feature>
<dbReference type="InterPro" id="IPR058533">
    <property type="entry name" value="Cation_efflux_TM"/>
</dbReference>
<dbReference type="PANTHER" id="PTHR11562:SF17">
    <property type="entry name" value="RE54080P-RELATED"/>
    <property type="match status" value="1"/>
</dbReference>
<evidence type="ECO:0000256" key="2">
    <source>
        <dbReference type="ARBA" id="ARBA00008873"/>
    </source>
</evidence>
<comment type="subcellular location">
    <subcellularLocation>
        <location evidence="1">Membrane</location>
        <topology evidence="1">Multi-pass membrane protein</topology>
    </subcellularLocation>
</comment>
<evidence type="ECO:0000256" key="3">
    <source>
        <dbReference type="ARBA" id="ARBA00022448"/>
    </source>
</evidence>
<protein>
    <submittedName>
        <fullName evidence="12">Cation efflux system protein, CDF family</fullName>
    </submittedName>
</protein>
<keyword evidence="6 9" id="KW-1133">Transmembrane helix</keyword>
<dbReference type="Gene3D" id="1.20.1510.10">
    <property type="entry name" value="Cation efflux protein transmembrane domain"/>
    <property type="match status" value="1"/>
</dbReference>
<keyword evidence="4 9" id="KW-0812">Transmembrane</keyword>
<evidence type="ECO:0000256" key="1">
    <source>
        <dbReference type="ARBA" id="ARBA00004141"/>
    </source>
</evidence>
<comment type="similarity">
    <text evidence="2">Belongs to the cation diffusion facilitator (CDF) transporter (TC 2.A.4) family. SLC30A subfamily.</text>
</comment>
<feature type="transmembrane region" description="Helical" evidence="9">
    <location>
        <begin position="6"/>
        <end position="35"/>
    </location>
</feature>
<dbReference type="SUPFAM" id="SSF161111">
    <property type="entry name" value="Cation efflux protein transmembrane domain-like"/>
    <property type="match status" value="1"/>
</dbReference>
<dbReference type="InterPro" id="IPR050681">
    <property type="entry name" value="CDF/SLC30A"/>
</dbReference>
<evidence type="ECO:0000313" key="13">
    <source>
        <dbReference type="Proteomes" id="UP000254968"/>
    </source>
</evidence>
<dbReference type="NCBIfam" id="TIGR01297">
    <property type="entry name" value="CDF"/>
    <property type="match status" value="1"/>
</dbReference>
<dbReference type="EMBL" id="UGNV01000005">
    <property type="protein sequence ID" value="STX55740.1"/>
    <property type="molecule type" value="Genomic_DNA"/>
</dbReference>
<dbReference type="GO" id="GO:0005886">
    <property type="term" value="C:plasma membrane"/>
    <property type="evidence" value="ECO:0007669"/>
    <property type="project" value="TreeGrafter"/>
</dbReference>
<keyword evidence="8 9" id="KW-0472">Membrane</keyword>
<keyword evidence="13" id="KW-1185">Reference proteome</keyword>
<name>A0A378JTZ0_9GAMM</name>
<proteinExistence type="inferred from homology"/>
<reference evidence="12 13" key="1">
    <citation type="submission" date="2018-06" db="EMBL/GenBank/DDBJ databases">
        <authorList>
            <consortium name="Pathogen Informatics"/>
            <person name="Doyle S."/>
        </authorList>
    </citation>
    <scope>NUCLEOTIDE SEQUENCE [LARGE SCALE GENOMIC DNA]</scope>
    <source>
        <strain evidence="12 13">NCTC13315</strain>
    </source>
</reference>
<gene>
    <name evidence="12" type="primary">czcD_3</name>
    <name evidence="12" type="ORF">NCTC13315_03110</name>
</gene>
<dbReference type="PANTHER" id="PTHR11562">
    <property type="entry name" value="CATION EFFLUX PROTEIN/ ZINC TRANSPORTER"/>
    <property type="match status" value="1"/>
</dbReference>
<dbReference type="SUPFAM" id="SSF160240">
    <property type="entry name" value="Cation efflux protein cytoplasmic domain-like"/>
    <property type="match status" value="1"/>
</dbReference>
<sequence length="147" mass="16770">MLSSLGVIIAALIIYYTHITWIDSLVAVLIGLWVLPRTWVLLKEAINILLEGVPEGVDIKNIEITMFSVDGILEVHDLHIWAITNDKISLTAHLVTPTGNEENIEAEVQKILAEQFSITHTMLQIEKNRASNCINILRYFFIQHYQY</sequence>
<evidence type="ECO:0000256" key="6">
    <source>
        <dbReference type="ARBA" id="ARBA00022989"/>
    </source>
</evidence>
<evidence type="ECO:0000259" key="10">
    <source>
        <dbReference type="Pfam" id="PF01545"/>
    </source>
</evidence>
<dbReference type="AlphaFoldDB" id="A0A378JTZ0"/>
<evidence type="ECO:0000256" key="5">
    <source>
        <dbReference type="ARBA" id="ARBA00022906"/>
    </source>
</evidence>
<dbReference type="Proteomes" id="UP000254968">
    <property type="component" value="Unassembled WGS sequence"/>
</dbReference>
<dbReference type="GO" id="GO:0005385">
    <property type="term" value="F:zinc ion transmembrane transporter activity"/>
    <property type="evidence" value="ECO:0007669"/>
    <property type="project" value="TreeGrafter"/>
</dbReference>
<dbReference type="InterPro" id="IPR002524">
    <property type="entry name" value="Cation_efflux"/>
</dbReference>
<evidence type="ECO:0000259" key="11">
    <source>
        <dbReference type="Pfam" id="PF16916"/>
    </source>
</evidence>
<keyword evidence="5" id="KW-0862">Zinc</keyword>
<evidence type="ECO:0000256" key="7">
    <source>
        <dbReference type="ARBA" id="ARBA00023065"/>
    </source>
</evidence>
<organism evidence="12 13">
    <name type="scientific">Legionella beliardensis</name>
    <dbReference type="NCBI Taxonomy" id="91822"/>
    <lineage>
        <taxon>Bacteria</taxon>
        <taxon>Pseudomonadati</taxon>
        <taxon>Pseudomonadota</taxon>
        <taxon>Gammaproteobacteria</taxon>
        <taxon>Legionellales</taxon>
        <taxon>Legionellaceae</taxon>
        <taxon>Legionella</taxon>
    </lineage>
</organism>
<dbReference type="Pfam" id="PF16916">
    <property type="entry name" value="ZT_dimer"/>
    <property type="match status" value="1"/>
</dbReference>
<evidence type="ECO:0000256" key="8">
    <source>
        <dbReference type="ARBA" id="ARBA00023136"/>
    </source>
</evidence>
<evidence type="ECO:0000256" key="9">
    <source>
        <dbReference type="SAM" id="Phobius"/>
    </source>
</evidence>
<dbReference type="InterPro" id="IPR027469">
    <property type="entry name" value="Cation_efflux_TMD_sf"/>
</dbReference>
<evidence type="ECO:0000256" key="4">
    <source>
        <dbReference type="ARBA" id="ARBA00022692"/>
    </source>
</evidence>
<accession>A0A378JTZ0</accession>
<dbReference type="InterPro" id="IPR027470">
    <property type="entry name" value="Cation_efflux_CTD"/>
</dbReference>
<dbReference type="InterPro" id="IPR036837">
    <property type="entry name" value="Cation_efflux_CTD_sf"/>
</dbReference>
<feature type="domain" description="Cation efflux protein cytoplasmic" evidence="11">
    <location>
        <begin position="54"/>
        <end position="127"/>
    </location>
</feature>
<dbReference type="Pfam" id="PF01545">
    <property type="entry name" value="Cation_efflux"/>
    <property type="match status" value="1"/>
</dbReference>
<keyword evidence="3" id="KW-0813">Transport</keyword>
<evidence type="ECO:0000313" key="12">
    <source>
        <dbReference type="EMBL" id="STX55740.1"/>
    </source>
</evidence>
<keyword evidence="5" id="KW-0864">Zinc transport</keyword>
<keyword evidence="7" id="KW-0406">Ion transport</keyword>